<protein>
    <submittedName>
        <fullName evidence="1">Uncharacterized protein</fullName>
    </submittedName>
</protein>
<dbReference type="EMBL" id="JAYMYQ010000001">
    <property type="protein sequence ID" value="KAK7363049.1"/>
    <property type="molecule type" value="Genomic_DNA"/>
</dbReference>
<evidence type="ECO:0000313" key="1">
    <source>
        <dbReference type="EMBL" id="KAK7363049.1"/>
    </source>
</evidence>
<sequence length="190" mass="21526">MLWIGECGKQTKSYASGSRSNNLILFSDWLSLLTLVHNSALATYASYSTQYQKLQNSLVEGLLGDLCMSKVRAHGCHDRGDEFECNLRINRISFSFVSMLSYLQQARRKLKPTFTPKTFLKVTKNSEKTKQNREHGLPTCYWYTYPMVEHATLADWLSLLTLVHNSALAIYASYSVSFLTVKKTSAADSD</sequence>
<proteinExistence type="predicted"/>
<gene>
    <name evidence="1" type="ORF">VNO77_05178</name>
</gene>
<accession>A0AAN9R9R3</accession>
<dbReference type="Proteomes" id="UP001367508">
    <property type="component" value="Unassembled WGS sequence"/>
</dbReference>
<organism evidence="1 2">
    <name type="scientific">Canavalia gladiata</name>
    <name type="common">Sword bean</name>
    <name type="synonym">Dolichos gladiatus</name>
    <dbReference type="NCBI Taxonomy" id="3824"/>
    <lineage>
        <taxon>Eukaryota</taxon>
        <taxon>Viridiplantae</taxon>
        <taxon>Streptophyta</taxon>
        <taxon>Embryophyta</taxon>
        <taxon>Tracheophyta</taxon>
        <taxon>Spermatophyta</taxon>
        <taxon>Magnoliopsida</taxon>
        <taxon>eudicotyledons</taxon>
        <taxon>Gunneridae</taxon>
        <taxon>Pentapetalae</taxon>
        <taxon>rosids</taxon>
        <taxon>fabids</taxon>
        <taxon>Fabales</taxon>
        <taxon>Fabaceae</taxon>
        <taxon>Papilionoideae</taxon>
        <taxon>50 kb inversion clade</taxon>
        <taxon>NPAAA clade</taxon>
        <taxon>indigoferoid/millettioid clade</taxon>
        <taxon>Phaseoleae</taxon>
        <taxon>Canavalia</taxon>
    </lineage>
</organism>
<comment type="caution">
    <text evidence="1">The sequence shown here is derived from an EMBL/GenBank/DDBJ whole genome shotgun (WGS) entry which is preliminary data.</text>
</comment>
<keyword evidence="2" id="KW-1185">Reference proteome</keyword>
<name>A0AAN9R9R3_CANGL</name>
<reference evidence="1 2" key="1">
    <citation type="submission" date="2024-01" db="EMBL/GenBank/DDBJ databases">
        <title>The genomes of 5 underutilized Papilionoideae crops provide insights into root nodulation and disease resistanc.</title>
        <authorList>
            <person name="Jiang F."/>
        </authorList>
    </citation>
    <scope>NUCLEOTIDE SEQUENCE [LARGE SCALE GENOMIC DNA]</scope>
    <source>
        <strain evidence="1">LVBAO_FW01</strain>
        <tissue evidence="1">Leaves</tissue>
    </source>
</reference>
<dbReference type="AlphaFoldDB" id="A0AAN9R9R3"/>
<evidence type="ECO:0000313" key="2">
    <source>
        <dbReference type="Proteomes" id="UP001367508"/>
    </source>
</evidence>